<dbReference type="GO" id="GO:0006644">
    <property type="term" value="P:phospholipid metabolic process"/>
    <property type="evidence" value="ECO:0007669"/>
    <property type="project" value="TreeGrafter"/>
</dbReference>
<dbReference type="EMBL" id="WIXE01006465">
    <property type="protein sequence ID" value="KAK5981270.1"/>
    <property type="molecule type" value="Genomic_DNA"/>
</dbReference>
<name>A0AAN8FNC7_TRICO</name>
<dbReference type="Pfam" id="PF00657">
    <property type="entry name" value="Lipase_GDSL"/>
    <property type="match status" value="1"/>
</dbReference>
<evidence type="ECO:0000313" key="3">
    <source>
        <dbReference type="Proteomes" id="UP001331761"/>
    </source>
</evidence>
<dbReference type="Proteomes" id="UP001331761">
    <property type="component" value="Unassembled WGS sequence"/>
</dbReference>
<keyword evidence="1" id="KW-0812">Transmembrane</keyword>
<keyword evidence="1" id="KW-1133">Transmembrane helix</keyword>
<dbReference type="PANTHER" id="PTHR21325:SF31">
    <property type="entry name" value="GH22081P-RELATED"/>
    <property type="match status" value="1"/>
</dbReference>
<organism evidence="2 3">
    <name type="scientific">Trichostrongylus colubriformis</name>
    <name type="common">Black scour worm</name>
    <dbReference type="NCBI Taxonomy" id="6319"/>
    <lineage>
        <taxon>Eukaryota</taxon>
        <taxon>Metazoa</taxon>
        <taxon>Ecdysozoa</taxon>
        <taxon>Nematoda</taxon>
        <taxon>Chromadorea</taxon>
        <taxon>Rhabditida</taxon>
        <taxon>Rhabditina</taxon>
        <taxon>Rhabditomorpha</taxon>
        <taxon>Strongyloidea</taxon>
        <taxon>Trichostrongylidae</taxon>
        <taxon>Trichostrongylus</taxon>
    </lineage>
</organism>
<gene>
    <name evidence="2" type="ORF">GCK32_013100</name>
</gene>
<dbReference type="SUPFAM" id="SSF52266">
    <property type="entry name" value="SGNH hydrolase"/>
    <property type="match status" value="1"/>
</dbReference>
<evidence type="ECO:0000313" key="2">
    <source>
        <dbReference type="EMBL" id="KAK5981270.1"/>
    </source>
</evidence>
<reference evidence="2 3" key="1">
    <citation type="submission" date="2019-10" db="EMBL/GenBank/DDBJ databases">
        <title>Assembly and Annotation for the nematode Trichostrongylus colubriformis.</title>
        <authorList>
            <person name="Martin J."/>
        </authorList>
    </citation>
    <scope>NUCLEOTIDE SEQUENCE [LARGE SCALE GENOMIC DNA]</scope>
    <source>
        <strain evidence="2">G859</strain>
        <tissue evidence="2">Whole worm</tissue>
    </source>
</reference>
<dbReference type="InterPro" id="IPR036514">
    <property type="entry name" value="SGNH_hydro_sf"/>
</dbReference>
<dbReference type="Gene3D" id="3.40.50.1110">
    <property type="entry name" value="SGNH hydrolase"/>
    <property type="match status" value="1"/>
</dbReference>
<dbReference type="GO" id="GO:0004620">
    <property type="term" value="F:phospholipase activity"/>
    <property type="evidence" value="ECO:0007669"/>
    <property type="project" value="InterPro"/>
</dbReference>
<comment type="caution">
    <text evidence="2">The sequence shown here is derived from an EMBL/GenBank/DDBJ whole genome shotgun (WGS) entry which is preliminary data.</text>
</comment>
<evidence type="ECO:0000256" key="1">
    <source>
        <dbReference type="SAM" id="Phobius"/>
    </source>
</evidence>
<dbReference type="PANTHER" id="PTHR21325">
    <property type="entry name" value="PHOSPHOLIPASE B, PLB1"/>
    <property type="match status" value="1"/>
</dbReference>
<sequence>ESLSNSDHAARASLSFGRGPSRVCFIGSMERSDYEDYKLYYSTERLPFYYAYNLGRFRLVLAVFILCTLLLLFFSKTIPSTTVSNEPEVTDKAKQSPHTPMKSLGGTLLCDPSVMKPSATVPEDVNRVRPADIKVIGAMGDSIMVGSWSKNFLDDKGIFFPGNSFAIGGDEALQTHITLASKFWDHIFINLAKKLICALEFGRVRAMGWVWAQCSLNDSQISLTDDWKLITLFIGTNDIGKLRCIQEETTTREVYKAKIEEAISLLRSNMNRTIVSLLSIWNSQLIYDAASLIKNGSVFYIPIIFE</sequence>
<accession>A0AAN8FNC7</accession>
<proteinExistence type="predicted"/>
<protein>
    <submittedName>
        <fullName evidence="2">Uncharacterized protein</fullName>
    </submittedName>
</protein>
<keyword evidence="3" id="KW-1185">Reference proteome</keyword>
<dbReference type="AlphaFoldDB" id="A0AAN8FNC7"/>
<feature type="non-terminal residue" evidence="2">
    <location>
        <position position="1"/>
    </location>
</feature>
<feature type="transmembrane region" description="Helical" evidence="1">
    <location>
        <begin position="55"/>
        <end position="74"/>
    </location>
</feature>
<dbReference type="InterPro" id="IPR038885">
    <property type="entry name" value="PLB1"/>
</dbReference>
<dbReference type="InterPro" id="IPR001087">
    <property type="entry name" value="GDSL"/>
</dbReference>
<keyword evidence="1" id="KW-0472">Membrane</keyword>